<dbReference type="GO" id="GO:0005507">
    <property type="term" value="F:copper ion binding"/>
    <property type="evidence" value="ECO:0007669"/>
    <property type="project" value="TreeGrafter"/>
</dbReference>
<keyword evidence="6" id="KW-0862">Zinc</keyword>
<reference evidence="10" key="1">
    <citation type="submission" date="2018-05" db="EMBL/GenBank/DDBJ databases">
        <authorList>
            <person name="Lanie J.A."/>
            <person name="Ng W.-L."/>
            <person name="Kazmierczak K.M."/>
            <person name="Andrzejewski T.M."/>
            <person name="Davidsen T.M."/>
            <person name="Wayne K.J."/>
            <person name="Tettelin H."/>
            <person name="Glass J.I."/>
            <person name="Rusch D."/>
            <person name="Podicherti R."/>
            <person name="Tsui H.-C.T."/>
            <person name="Winkler M.E."/>
        </authorList>
    </citation>
    <scope>NUCLEOTIDE SEQUENCE</scope>
</reference>
<keyword evidence="4" id="KW-0479">Metal-binding</keyword>
<dbReference type="InterPro" id="IPR003730">
    <property type="entry name" value="Cu_polyphenol_OxRdtase"/>
</dbReference>
<accession>A0A381VBN8</accession>
<dbReference type="PANTHER" id="PTHR30616:SF2">
    <property type="entry name" value="PURINE NUCLEOSIDE PHOSPHORYLASE LACC1"/>
    <property type="match status" value="1"/>
</dbReference>
<dbReference type="InterPro" id="IPR011324">
    <property type="entry name" value="Cytotoxic_necrot_fac-like_cat"/>
</dbReference>
<evidence type="ECO:0000256" key="3">
    <source>
        <dbReference type="ARBA" id="ARBA00022679"/>
    </source>
</evidence>
<comment type="catalytic activity">
    <reaction evidence="1">
        <text>inosine + phosphate = alpha-D-ribose 1-phosphate + hypoxanthine</text>
        <dbReference type="Rhea" id="RHEA:27646"/>
        <dbReference type="ChEBI" id="CHEBI:17368"/>
        <dbReference type="ChEBI" id="CHEBI:17596"/>
        <dbReference type="ChEBI" id="CHEBI:43474"/>
        <dbReference type="ChEBI" id="CHEBI:57720"/>
        <dbReference type="EC" id="2.4.2.1"/>
    </reaction>
    <physiologicalReaction direction="left-to-right" evidence="1">
        <dbReference type="Rhea" id="RHEA:27647"/>
    </physiologicalReaction>
</comment>
<name>A0A381VBN8_9ZZZZ</name>
<evidence type="ECO:0000256" key="9">
    <source>
        <dbReference type="ARBA" id="ARBA00049893"/>
    </source>
</evidence>
<evidence type="ECO:0000256" key="7">
    <source>
        <dbReference type="ARBA" id="ARBA00047989"/>
    </source>
</evidence>
<evidence type="ECO:0000256" key="8">
    <source>
        <dbReference type="ARBA" id="ARBA00048968"/>
    </source>
</evidence>
<evidence type="ECO:0008006" key="11">
    <source>
        <dbReference type="Google" id="ProtNLM"/>
    </source>
</evidence>
<comment type="catalytic activity">
    <reaction evidence="7">
        <text>adenosine + H2O + H(+) = inosine + NH4(+)</text>
        <dbReference type="Rhea" id="RHEA:24408"/>
        <dbReference type="ChEBI" id="CHEBI:15377"/>
        <dbReference type="ChEBI" id="CHEBI:15378"/>
        <dbReference type="ChEBI" id="CHEBI:16335"/>
        <dbReference type="ChEBI" id="CHEBI:17596"/>
        <dbReference type="ChEBI" id="CHEBI:28938"/>
        <dbReference type="EC" id="3.5.4.4"/>
    </reaction>
    <physiologicalReaction direction="left-to-right" evidence="7">
        <dbReference type="Rhea" id="RHEA:24409"/>
    </physiologicalReaction>
</comment>
<organism evidence="10">
    <name type="scientific">marine metagenome</name>
    <dbReference type="NCBI Taxonomy" id="408172"/>
    <lineage>
        <taxon>unclassified sequences</taxon>
        <taxon>metagenomes</taxon>
        <taxon>ecological metagenomes</taxon>
    </lineage>
</organism>
<keyword evidence="3" id="KW-0808">Transferase</keyword>
<evidence type="ECO:0000256" key="5">
    <source>
        <dbReference type="ARBA" id="ARBA00022801"/>
    </source>
</evidence>
<proteinExistence type="inferred from homology"/>
<gene>
    <name evidence="10" type="ORF">METZ01_LOCUS89941</name>
</gene>
<evidence type="ECO:0000256" key="1">
    <source>
        <dbReference type="ARBA" id="ARBA00000553"/>
    </source>
</evidence>
<dbReference type="EMBL" id="UINC01008231">
    <property type="protein sequence ID" value="SVA37087.1"/>
    <property type="molecule type" value="Genomic_DNA"/>
</dbReference>
<comment type="catalytic activity">
    <reaction evidence="9">
        <text>S-methyl-5'-thioadenosine + phosphate = 5-(methylsulfanyl)-alpha-D-ribose 1-phosphate + adenine</text>
        <dbReference type="Rhea" id="RHEA:11852"/>
        <dbReference type="ChEBI" id="CHEBI:16708"/>
        <dbReference type="ChEBI" id="CHEBI:17509"/>
        <dbReference type="ChEBI" id="CHEBI:43474"/>
        <dbReference type="ChEBI" id="CHEBI:58533"/>
        <dbReference type="EC" id="2.4.2.28"/>
    </reaction>
    <physiologicalReaction direction="left-to-right" evidence="9">
        <dbReference type="Rhea" id="RHEA:11853"/>
    </physiologicalReaction>
</comment>
<dbReference type="CDD" id="cd16833">
    <property type="entry name" value="YfiH"/>
    <property type="match status" value="1"/>
</dbReference>
<dbReference type="Pfam" id="PF02578">
    <property type="entry name" value="Cu-oxidase_4"/>
    <property type="match status" value="1"/>
</dbReference>
<dbReference type="PANTHER" id="PTHR30616">
    <property type="entry name" value="UNCHARACTERIZED PROTEIN YFIH"/>
    <property type="match status" value="1"/>
</dbReference>
<comment type="similarity">
    <text evidence="2">Belongs to the purine nucleoside phosphorylase YfiH/LACC1 family.</text>
</comment>
<evidence type="ECO:0000256" key="6">
    <source>
        <dbReference type="ARBA" id="ARBA00022833"/>
    </source>
</evidence>
<evidence type="ECO:0000313" key="10">
    <source>
        <dbReference type="EMBL" id="SVA37087.1"/>
    </source>
</evidence>
<comment type="catalytic activity">
    <reaction evidence="8">
        <text>adenosine + phosphate = alpha-D-ribose 1-phosphate + adenine</text>
        <dbReference type="Rhea" id="RHEA:27642"/>
        <dbReference type="ChEBI" id="CHEBI:16335"/>
        <dbReference type="ChEBI" id="CHEBI:16708"/>
        <dbReference type="ChEBI" id="CHEBI:43474"/>
        <dbReference type="ChEBI" id="CHEBI:57720"/>
        <dbReference type="EC" id="2.4.2.1"/>
    </reaction>
    <physiologicalReaction direction="left-to-right" evidence="8">
        <dbReference type="Rhea" id="RHEA:27643"/>
    </physiologicalReaction>
</comment>
<keyword evidence="5" id="KW-0378">Hydrolase</keyword>
<dbReference type="Gene3D" id="3.60.140.10">
    <property type="entry name" value="CNF1/YfiH-like putative cysteine hydrolases"/>
    <property type="match status" value="1"/>
</dbReference>
<evidence type="ECO:0000256" key="2">
    <source>
        <dbReference type="ARBA" id="ARBA00007353"/>
    </source>
</evidence>
<dbReference type="GO" id="GO:0017061">
    <property type="term" value="F:S-methyl-5-thioadenosine phosphorylase activity"/>
    <property type="evidence" value="ECO:0007669"/>
    <property type="project" value="UniProtKB-EC"/>
</dbReference>
<dbReference type="AlphaFoldDB" id="A0A381VBN8"/>
<dbReference type="SUPFAM" id="SSF64438">
    <property type="entry name" value="CNF1/YfiH-like putative cysteine hydrolases"/>
    <property type="match status" value="1"/>
</dbReference>
<dbReference type="InterPro" id="IPR038371">
    <property type="entry name" value="Cu_polyphenol_OxRdtase_sf"/>
</dbReference>
<evidence type="ECO:0000256" key="4">
    <source>
        <dbReference type="ARBA" id="ARBA00022723"/>
    </source>
</evidence>
<dbReference type="GO" id="GO:0016787">
    <property type="term" value="F:hydrolase activity"/>
    <property type="evidence" value="ECO:0007669"/>
    <property type="project" value="UniProtKB-KW"/>
</dbReference>
<sequence length="222" mass="24855">MKSESLLDCSEKISNDVQAVFSLNPSKYSRKEIANKLENNTDNLAIPEQVHSTVVEFARLPGIYPAADGLVTTNSNILLTLKVADCVPVFLYEPLKRIIGLVHSGWRGTVENIVSNAIKLMQKNGAESRDIRCFLGPAIGKCCYEVDREVSKYINDEAKVKMDYDKWKVDLHGQIRYQLTELGVPTNSIGASNICTYESPECHSYRRDGENAGRMYAFLSLK</sequence>
<dbReference type="NCBIfam" id="TIGR00726">
    <property type="entry name" value="peptidoglycan editing factor PgeF"/>
    <property type="match status" value="1"/>
</dbReference>
<protein>
    <recommendedName>
        <fullName evidence="11">Purine nucleoside phosphorylase</fullName>
    </recommendedName>
</protein>